<dbReference type="InterPro" id="IPR006145">
    <property type="entry name" value="PsdUridine_synth_RsuA/RluA"/>
</dbReference>
<dbReference type="InterPro" id="IPR018496">
    <property type="entry name" value="PsdUridine_synth_RsuA/RluB_CS"/>
</dbReference>
<dbReference type="SUPFAM" id="SSF55174">
    <property type="entry name" value="Alpha-L RNA-binding motif"/>
    <property type="match status" value="1"/>
</dbReference>
<dbReference type="OrthoDB" id="9807213at2"/>
<accession>A0A923KUY6</accession>
<dbReference type="FunFam" id="3.10.290.10:FF:000003">
    <property type="entry name" value="Pseudouridine synthase"/>
    <property type="match status" value="1"/>
</dbReference>
<comment type="similarity">
    <text evidence="1 4">Belongs to the pseudouridine synthase RsuA family.</text>
</comment>
<dbReference type="PANTHER" id="PTHR47683:SF2">
    <property type="entry name" value="RNA-BINDING S4 DOMAIN-CONTAINING PROTEIN"/>
    <property type="match status" value="1"/>
</dbReference>
<sequence length="236" mass="26918">MRIQKFMAQCGVASRRKSEELIQQGLVQVNGKVIKEPGFSVDPEQDEIIVKENKLTVAAKIYVMVNKPKGVLSTSEDTHGRQRVLDLVPIKERLYTVGRLDMDTEGLLLLTNDGDLTFYLTHPKHEFAKTYVGLVRGCPQKTRLEEFRQGMDIEDYHTAPASIKILKQNKDTTLLEMKIHEGKKRQIRKMCAAMGHPIIELKRVAMGKITLGDLKPGDWRFLKKDEITYLKGDIKI</sequence>
<dbReference type="GO" id="GO:0120159">
    <property type="term" value="F:rRNA pseudouridine synthase activity"/>
    <property type="evidence" value="ECO:0007669"/>
    <property type="project" value="UniProtKB-ARBA"/>
</dbReference>
<evidence type="ECO:0000313" key="6">
    <source>
        <dbReference type="EMBL" id="MBC3886955.1"/>
    </source>
</evidence>
<reference evidence="6" key="1">
    <citation type="submission" date="2019-10" db="EMBL/GenBank/DDBJ databases">
        <authorList>
            <person name="Ross D.E."/>
            <person name="Gulliver D."/>
        </authorList>
    </citation>
    <scope>NUCLEOTIDE SEQUENCE</scope>
    <source>
        <strain evidence="6">DER-2019</strain>
    </source>
</reference>
<keyword evidence="7" id="KW-1185">Reference proteome</keyword>
<dbReference type="PANTHER" id="PTHR47683">
    <property type="entry name" value="PSEUDOURIDINE SYNTHASE FAMILY PROTEIN-RELATED"/>
    <property type="match status" value="1"/>
</dbReference>
<dbReference type="GO" id="GO:0003723">
    <property type="term" value="F:RNA binding"/>
    <property type="evidence" value="ECO:0007669"/>
    <property type="project" value="UniProtKB-KW"/>
</dbReference>
<dbReference type="CDD" id="cd00165">
    <property type="entry name" value="S4"/>
    <property type="match status" value="1"/>
</dbReference>
<dbReference type="Gene3D" id="3.30.2350.10">
    <property type="entry name" value="Pseudouridine synthase"/>
    <property type="match status" value="1"/>
</dbReference>
<evidence type="ECO:0000256" key="1">
    <source>
        <dbReference type="ARBA" id="ARBA00008348"/>
    </source>
</evidence>
<dbReference type="EC" id="5.4.99.-" evidence="4"/>
<feature type="domain" description="RNA-binding S4" evidence="5">
    <location>
        <begin position="1"/>
        <end position="61"/>
    </location>
</feature>
<dbReference type="InterPro" id="IPR036986">
    <property type="entry name" value="S4_RNA-bd_sf"/>
</dbReference>
<proteinExistence type="inferred from homology"/>
<dbReference type="Proteomes" id="UP000616595">
    <property type="component" value="Unassembled WGS sequence"/>
</dbReference>
<dbReference type="RefSeq" id="WP_148565574.1">
    <property type="nucleotide sequence ID" value="NZ_RXYA01000001.1"/>
</dbReference>
<keyword evidence="2 4" id="KW-0413">Isomerase</keyword>
<dbReference type="InterPro" id="IPR020103">
    <property type="entry name" value="PsdUridine_synth_cat_dom_sf"/>
</dbReference>
<dbReference type="InterPro" id="IPR002942">
    <property type="entry name" value="S4_RNA-bd"/>
</dbReference>
<dbReference type="InterPro" id="IPR050343">
    <property type="entry name" value="RsuA_PseudoU_synthase"/>
</dbReference>
<organism evidence="6 7">
    <name type="scientific">Acetobacterium paludosum</name>
    <dbReference type="NCBI Taxonomy" id="52693"/>
    <lineage>
        <taxon>Bacteria</taxon>
        <taxon>Bacillati</taxon>
        <taxon>Bacillota</taxon>
        <taxon>Clostridia</taxon>
        <taxon>Eubacteriales</taxon>
        <taxon>Eubacteriaceae</taxon>
        <taxon>Acetobacterium</taxon>
    </lineage>
</organism>
<comment type="caution">
    <text evidence="6">The sequence shown here is derived from an EMBL/GenBank/DDBJ whole genome shotgun (WGS) entry which is preliminary data.</text>
</comment>
<dbReference type="GO" id="GO:0000455">
    <property type="term" value="P:enzyme-directed rRNA pseudouridine synthesis"/>
    <property type="evidence" value="ECO:0007669"/>
    <property type="project" value="UniProtKB-ARBA"/>
</dbReference>
<gene>
    <name evidence="6" type="ORF">GH810_01320</name>
</gene>
<dbReference type="InterPro" id="IPR000748">
    <property type="entry name" value="PsdUridine_synth_RsuA/RluB/E/F"/>
</dbReference>
<evidence type="ECO:0000256" key="2">
    <source>
        <dbReference type="ARBA" id="ARBA00023235"/>
    </source>
</evidence>
<dbReference type="SMART" id="SM00363">
    <property type="entry name" value="S4"/>
    <property type="match status" value="1"/>
</dbReference>
<name>A0A923KUY6_9FIRM</name>
<dbReference type="EMBL" id="WJBD01000001">
    <property type="protein sequence ID" value="MBC3886955.1"/>
    <property type="molecule type" value="Genomic_DNA"/>
</dbReference>
<dbReference type="SUPFAM" id="SSF55120">
    <property type="entry name" value="Pseudouridine synthase"/>
    <property type="match status" value="1"/>
</dbReference>
<dbReference type="PROSITE" id="PS01149">
    <property type="entry name" value="PSI_RSU"/>
    <property type="match status" value="1"/>
</dbReference>
<keyword evidence="3" id="KW-0694">RNA-binding</keyword>
<dbReference type="PROSITE" id="PS50889">
    <property type="entry name" value="S4"/>
    <property type="match status" value="1"/>
</dbReference>
<protein>
    <recommendedName>
        <fullName evidence="4">Pseudouridine synthase</fullName>
        <ecNumber evidence="4">5.4.99.-</ecNumber>
    </recommendedName>
</protein>
<dbReference type="Pfam" id="PF00849">
    <property type="entry name" value="PseudoU_synth_2"/>
    <property type="match status" value="1"/>
</dbReference>
<evidence type="ECO:0000256" key="4">
    <source>
        <dbReference type="RuleBase" id="RU003887"/>
    </source>
</evidence>
<dbReference type="NCBIfam" id="TIGR00093">
    <property type="entry name" value="pseudouridine synthase"/>
    <property type="match status" value="1"/>
</dbReference>
<dbReference type="CDD" id="cd02870">
    <property type="entry name" value="PseudoU_synth_RsuA_like"/>
    <property type="match status" value="1"/>
</dbReference>
<dbReference type="AlphaFoldDB" id="A0A923KUY6"/>
<evidence type="ECO:0000256" key="3">
    <source>
        <dbReference type="PROSITE-ProRule" id="PRU00182"/>
    </source>
</evidence>
<dbReference type="Gene3D" id="3.10.290.10">
    <property type="entry name" value="RNA-binding S4 domain"/>
    <property type="match status" value="1"/>
</dbReference>
<evidence type="ECO:0000313" key="7">
    <source>
        <dbReference type="Proteomes" id="UP000616595"/>
    </source>
</evidence>
<evidence type="ECO:0000259" key="5">
    <source>
        <dbReference type="SMART" id="SM00363"/>
    </source>
</evidence>
<reference evidence="6" key="2">
    <citation type="submission" date="2020-10" db="EMBL/GenBank/DDBJ databases">
        <title>Comparative genomics of the Acetobacterium genus.</title>
        <authorList>
            <person name="Marshall C."/>
            <person name="May H."/>
            <person name="Norman S."/>
        </authorList>
    </citation>
    <scope>NUCLEOTIDE SEQUENCE</scope>
    <source>
        <strain evidence="6">DER-2019</strain>
    </source>
</reference>
<dbReference type="Pfam" id="PF01479">
    <property type="entry name" value="S4"/>
    <property type="match status" value="1"/>
</dbReference>